<comment type="subcellular location">
    <subcellularLocation>
        <location evidence="1">Nucleus</location>
    </subcellularLocation>
</comment>
<dbReference type="Proteomes" id="UP000314980">
    <property type="component" value="Unassembled WGS sequence"/>
</dbReference>
<feature type="DNA-binding region" description="HMG box" evidence="4">
    <location>
        <begin position="309"/>
        <end position="376"/>
    </location>
</feature>
<keyword evidence="3 4" id="KW-0539">Nucleus</keyword>
<evidence type="ECO:0000313" key="8">
    <source>
        <dbReference type="Ensembl" id="ENSLCAP00010030488.1"/>
    </source>
</evidence>
<sequence length="467" mass="55299">MSETEEPEWTKENFQKLFAAMKSNIPKRYRMFAYSKAQKALDWKKVAFPPFSPEECQEKWGEILQKMRKFRSLTELIVEAEDALSEPKQNNKIHPKFPKRPTPPNALFYKENRAKFQEQHPELSHREVLEVLGKKYPALPDEEKTPYKERHQLAVKEYKAKVQEFRKQFSSPPDRKRRKSRKRKQVSADTPDGEQHTEGAEDLPPKPPLNGYNLFCKEQIASMAGISVKDYVIVWAQRWRDLTMREKNKYNTRCKELKRQYAIKLNEYLQSYTEEEQQRILNENGIKIPKQCKGIQSEIKPVFTHPGEPKMPSRSGNVIFYKAQMELLKEEFPNSKERFLKVCQSWQGLSIREKERYREKAHERIRKYSVELQKWFKTLTAAEQEDYRACNPSKRQYLDDKKIIVCNIGEPYLSIPSDSEDDDIEDSSSDEEEVTLNYYEVRKVQHILCSFVFSFTTVHLDVINVNC</sequence>
<feature type="compositionally biased region" description="Basic residues" evidence="6">
    <location>
        <begin position="175"/>
        <end position="185"/>
    </location>
</feature>
<evidence type="ECO:0000256" key="1">
    <source>
        <dbReference type="ARBA" id="ARBA00004123"/>
    </source>
</evidence>
<proteinExistence type="predicted"/>
<accession>A0A4W6DX14</accession>
<dbReference type="SUPFAM" id="SSF47095">
    <property type="entry name" value="HMG-box"/>
    <property type="match status" value="3"/>
</dbReference>
<feature type="DNA-binding region" description="HMG box" evidence="4">
    <location>
        <begin position="98"/>
        <end position="166"/>
    </location>
</feature>
<evidence type="ECO:0000313" key="9">
    <source>
        <dbReference type="Proteomes" id="UP000314980"/>
    </source>
</evidence>
<evidence type="ECO:0000256" key="5">
    <source>
        <dbReference type="SAM" id="Coils"/>
    </source>
</evidence>
<evidence type="ECO:0000256" key="3">
    <source>
        <dbReference type="ARBA" id="ARBA00023242"/>
    </source>
</evidence>
<dbReference type="PROSITE" id="PS50118">
    <property type="entry name" value="HMG_BOX_2"/>
    <property type="match status" value="3"/>
</dbReference>
<evidence type="ECO:0000256" key="6">
    <source>
        <dbReference type="SAM" id="MobiDB-lite"/>
    </source>
</evidence>
<dbReference type="PANTHER" id="PTHR46318">
    <property type="entry name" value="UPSTREAM BINDING TRANSCRIPTION FACTOR"/>
    <property type="match status" value="1"/>
</dbReference>
<feature type="domain" description="HMG box" evidence="7">
    <location>
        <begin position="98"/>
        <end position="166"/>
    </location>
</feature>
<dbReference type="GeneTree" id="ENSGT00940000167603"/>
<keyword evidence="2 4" id="KW-0238">DNA-binding</keyword>
<dbReference type="GO" id="GO:0003677">
    <property type="term" value="F:DNA binding"/>
    <property type="evidence" value="ECO:0007669"/>
    <property type="project" value="UniProtKB-UniRule"/>
</dbReference>
<evidence type="ECO:0000256" key="4">
    <source>
        <dbReference type="PROSITE-ProRule" id="PRU00267"/>
    </source>
</evidence>
<keyword evidence="9" id="KW-1185">Reference proteome</keyword>
<feature type="domain" description="HMG box" evidence="7">
    <location>
        <begin position="309"/>
        <end position="376"/>
    </location>
</feature>
<protein>
    <recommendedName>
        <fullName evidence="7">HMG box domain-containing protein</fullName>
    </recommendedName>
</protein>
<dbReference type="Pfam" id="PF00505">
    <property type="entry name" value="HMG_box"/>
    <property type="match status" value="2"/>
</dbReference>
<dbReference type="InParanoid" id="A0A4W6DX14"/>
<feature type="region of interest" description="Disordered" evidence="6">
    <location>
        <begin position="164"/>
        <end position="207"/>
    </location>
</feature>
<evidence type="ECO:0000259" key="7">
    <source>
        <dbReference type="PROSITE" id="PS50118"/>
    </source>
</evidence>
<dbReference type="STRING" id="8187.ENSLCAP00010030488"/>
<reference evidence="8" key="2">
    <citation type="submission" date="2025-08" db="UniProtKB">
        <authorList>
            <consortium name="Ensembl"/>
        </authorList>
    </citation>
    <scope>IDENTIFICATION</scope>
</reference>
<dbReference type="PANTHER" id="PTHR46318:SF2">
    <property type="entry name" value="NUCLEOLAR TRANSCRIPTION FACTOR 1"/>
    <property type="match status" value="1"/>
</dbReference>
<dbReference type="InterPro" id="IPR036910">
    <property type="entry name" value="HMG_box_dom_sf"/>
</dbReference>
<dbReference type="InterPro" id="IPR051762">
    <property type="entry name" value="UBF1"/>
</dbReference>
<gene>
    <name evidence="8" type="primary">LOC108873450</name>
</gene>
<dbReference type="InterPro" id="IPR009071">
    <property type="entry name" value="HMG_box_dom"/>
</dbReference>
<dbReference type="CDD" id="cd22001">
    <property type="entry name" value="HMG-box_UBF1_rpt4"/>
    <property type="match status" value="1"/>
</dbReference>
<evidence type="ECO:0000256" key="2">
    <source>
        <dbReference type="ARBA" id="ARBA00023125"/>
    </source>
</evidence>
<feature type="coiled-coil region" evidence="5">
    <location>
        <begin position="240"/>
        <end position="267"/>
    </location>
</feature>
<name>A0A4W6DX14_LATCA</name>
<feature type="domain" description="HMG box" evidence="7">
    <location>
        <begin position="205"/>
        <end position="269"/>
    </location>
</feature>
<feature type="DNA-binding region" description="HMG box" evidence="4">
    <location>
        <begin position="205"/>
        <end position="269"/>
    </location>
</feature>
<dbReference type="Gene3D" id="1.10.30.10">
    <property type="entry name" value="High mobility group box domain"/>
    <property type="match status" value="3"/>
</dbReference>
<dbReference type="Ensembl" id="ENSLCAT00010031178.1">
    <property type="protein sequence ID" value="ENSLCAP00010030488.1"/>
    <property type="gene ID" value="ENSLCAG00010014346.1"/>
</dbReference>
<reference evidence="8" key="3">
    <citation type="submission" date="2025-09" db="UniProtKB">
        <authorList>
            <consortium name="Ensembl"/>
        </authorList>
    </citation>
    <scope>IDENTIFICATION</scope>
</reference>
<dbReference type="GO" id="GO:0005634">
    <property type="term" value="C:nucleus"/>
    <property type="evidence" value="ECO:0007669"/>
    <property type="project" value="UniProtKB-SubCell"/>
</dbReference>
<organism evidence="8 9">
    <name type="scientific">Lates calcarifer</name>
    <name type="common">Barramundi</name>
    <name type="synonym">Holocentrus calcarifer</name>
    <dbReference type="NCBI Taxonomy" id="8187"/>
    <lineage>
        <taxon>Eukaryota</taxon>
        <taxon>Metazoa</taxon>
        <taxon>Chordata</taxon>
        <taxon>Craniata</taxon>
        <taxon>Vertebrata</taxon>
        <taxon>Euteleostomi</taxon>
        <taxon>Actinopterygii</taxon>
        <taxon>Neopterygii</taxon>
        <taxon>Teleostei</taxon>
        <taxon>Neoteleostei</taxon>
        <taxon>Acanthomorphata</taxon>
        <taxon>Carangaria</taxon>
        <taxon>Carangaria incertae sedis</taxon>
        <taxon>Centropomidae</taxon>
        <taxon>Lates</taxon>
    </lineage>
</organism>
<keyword evidence="5" id="KW-0175">Coiled coil</keyword>
<dbReference type="SMART" id="SM00398">
    <property type="entry name" value="HMG"/>
    <property type="match status" value="3"/>
</dbReference>
<reference evidence="9" key="1">
    <citation type="submission" date="2015-09" db="EMBL/GenBank/DDBJ databases">
        <authorList>
            <person name="Sai Rama Sridatta P."/>
        </authorList>
    </citation>
    <scope>NUCLEOTIDE SEQUENCE [LARGE SCALE GENOMIC DNA]</scope>
</reference>
<dbReference type="AlphaFoldDB" id="A0A4W6DX14"/>